<feature type="domain" description="ABC transporter" evidence="9">
    <location>
        <begin position="5"/>
        <end position="248"/>
    </location>
</feature>
<dbReference type="SUPFAM" id="SSF52540">
    <property type="entry name" value="P-loop containing nucleoside triphosphate hydrolases"/>
    <property type="match status" value="1"/>
</dbReference>
<keyword evidence="2 8" id="KW-0813">Transport</keyword>
<evidence type="ECO:0000256" key="7">
    <source>
        <dbReference type="ARBA" id="ARBA00023136"/>
    </source>
</evidence>
<dbReference type="InterPro" id="IPR030946">
    <property type="entry name" value="EcfA2"/>
</dbReference>
<organism evidence="10 11">
    <name type="scientific">Nicoliella spurrieriana</name>
    <dbReference type="NCBI Taxonomy" id="2925830"/>
    <lineage>
        <taxon>Bacteria</taxon>
        <taxon>Bacillati</taxon>
        <taxon>Bacillota</taxon>
        <taxon>Bacilli</taxon>
        <taxon>Lactobacillales</taxon>
        <taxon>Lactobacillaceae</taxon>
        <taxon>Nicoliella</taxon>
    </lineage>
</organism>
<evidence type="ECO:0000313" key="10">
    <source>
        <dbReference type="EMBL" id="UQS86375.1"/>
    </source>
</evidence>
<dbReference type="SMART" id="SM00382">
    <property type="entry name" value="AAA"/>
    <property type="match status" value="1"/>
</dbReference>
<dbReference type="PROSITE" id="PS50893">
    <property type="entry name" value="ABC_TRANSPORTER_2"/>
    <property type="match status" value="1"/>
</dbReference>
<evidence type="ECO:0000256" key="2">
    <source>
        <dbReference type="ARBA" id="ARBA00022448"/>
    </source>
</evidence>
<evidence type="ECO:0000256" key="6">
    <source>
        <dbReference type="ARBA" id="ARBA00022967"/>
    </source>
</evidence>
<dbReference type="PROSITE" id="PS00211">
    <property type="entry name" value="ABC_TRANSPORTER_1"/>
    <property type="match status" value="1"/>
</dbReference>
<evidence type="ECO:0000313" key="11">
    <source>
        <dbReference type="Proteomes" id="UP000831181"/>
    </source>
</evidence>
<keyword evidence="11" id="KW-1185">Reference proteome</keyword>
<dbReference type="PANTHER" id="PTHR43553">
    <property type="entry name" value="HEAVY METAL TRANSPORTER"/>
    <property type="match status" value="1"/>
</dbReference>
<dbReference type="InterPro" id="IPR050095">
    <property type="entry name" value="ECF_ABC_transporter_ATP-bd"/>
</dbReference>
<dbReference type="GO" id="GO:0042626">
    <property type="term" value="F:ATPase-coupled transmembrane transporter activity"/>
    <property type="evidence" value="ECO:0007669"/>
    <property type="project" value="TreeGrafter"/>
</dbReference>
<dbReference type="InterPro" id="IPR003593">
    <property type="entry name" value="AAA+_ATPase"/>
</dbReference>
<proteinExistence type="inferred from homology"/>
<evidence type="ECO:0000259" key="9">
    <source>
        <dbReference type="PROSITE" id="PS50893"/>
    </source>
</evidence>
<evidence type="ECO:0000256" key="3">
    <source>
        <dbReference type="ARBA" id="ARBA00022475"/>
    </source>
</evidence>
<dbReference type="FunFam" id="3.40.50.300:FF:000224">
    <property type="entry name" value="Energy-coupling factor transporter ATP-binding protein EcfA"/>
    <property type="match status" value="1"/>
</dbReference>
<comment type="function">
    <text evidence="8">ATP-binding (A) component of a common energy-coupling factor (ECF) ABC-transporter complex.</text>
</comment>
<dbReference type="InterPro" id="IPR027417">
    <property type="entry name" value="P-loop_NTPase"/>
</dbReference>
<comment type="subunit">
    <text evidence="8">Forms a stable energy-coupling factor (ECF) transporter complex composed of 2 membrane-embedded substrate-binding proteins (S component), 2 ATP-binding proteins (A component) and 2 transmembrane proteins (T component).</text>
</comment>
<dbReference type="CDD" id="cd03225">
    <property type="entry name" value="ABC_cobalt_CbiO_domain1"/>
    <property type="match status" value="1"/>
</dbReference>
<dbReference type="GO" id="GO:0016887">
    <property type="term" value="F:ATP hydrolysis activity"/>
    <property type="evidence" value="ECO:0007669"/>
    <property type="project" value="InterPro"/>
</dbReference>
<dbReference type="KEGG" id="lbe:MOO44_05510"/>
<dbReference type="RefSeq" id="WP_260116178.1">
    <property type="nucleotide sequence ID" value="NZ_CP093361.1"/>
</dbReference>
<keyword evidence="5 8" id="KW-0067">ATP-binding</keyword>
<dbReference type="AlphaFoldDB" id="A0A976RR62"/>
<accession>A0A976RR62</accession>
<dbReference type="Pfam" id="PF00005">
    <property type="entry name" value="ABC_tran"/>
    <property type="match status" value="1"/>
</dbReference>
<evidence type="ECO:0000256" key="4">
    <source>
        <dbReference type="ARBA" id="ARBA00022741"/>
    </source>
</evidence>
<dbReference type="GO" id="GO:0005524">
    <property type="term" value="F:ATP binding"/>
    <property type="evidence" value="ECO:0007669"/>
    <property type="project" value="UniProtKB-UniRule"/>
</dbReference>
<evidence type="ECO:0000256" key="8">
    <source>
        <dbReference type="RuleBase" id="RU365104"/>
    </source>
</evidence>
<reference evidence="10" key="1">
    <citation type="journal article" date="2022" name="Int. J. Syst. Evol. Microbiol.">
        <title>Apilactobacillus apisilvae sp. nov., Nicolia spurrieriana gen. nov. sp. nov., Bombilactobacillus folatiphilus sp. nov. and Bombilactobacillus thymidiniphilus sp. nov., four new lactic acid bacterial isolates from stingless bees Tetragonula carbonaria and Austroplebeia australis.</title>
        <authorList>
            <person name="Oliphant S.A."/>
            <person name="Watson-Haigh N.S."/>
            <person name="Sumby K.M."/>
            <person name="Gardner J."/>
            <person name="Groom S."/>
            <person name="Jiranek V."/>
        </authorList>
    </citation>
    <scope>NUCLEOTIDE SEQUENCE</scope>
    <source>
        <strain evidence="10">SGEP1_A5</strain>
    </source>
</reference>
<dbReference type="EC" id="7.-.-.-" evidence="8"/>
<keyword evidence="7 8" id="KW-0472">Membrane</keyword>
<dbReference type="Gene3D" id="3.40.50.300">
    <property type="entry name" value="P-loop containing nucleotide triphosphate hydrolases"/>
    <property type="match status" value="1"/>
</dbReference>
<comment type="similarity">
    <text evidence="8">Belongs to the ABC transporter superfamily. Energy-coupling factor EcfA family.</text>
</comment>
<name>A0A976RR62_9LACO</name>
<gene>
    <name evidence="10" type="ORF">MOO44_05510</name>
</gene>
<evidence type="ECO:0000256" key="5">
    <source>
        <dbReference type="ARBA" id="ARBA00022840"/>
    </source>
</evidence>
<keyword evidence="3 8" id="KW-1003">Cell membrane</keyword>
<keyword evidence="6" id="KW-1278">Translocase</keyword>
<dbReference type="InterPro" id="IPR017871">
    <property type="entry name" value="ABC_transporter-like_CS"/>
</dbReference>
<comment type="subcellular location">
    <subcellularLocation>
        <location evidence="1 8">Cell membrane</location>
        <topology evidence="1 8">Peripheral membrane protein</topology>
    </subcellularLocation>
</comment>
<dbReference type="InterPro" id="IPR015856">
    <property type="entry name" value="ABC_transpr_CbiO/EcfA_su"/>
</dbReference>
<dbReference type="NCBIfam" id="TIGR04521">
    <property type="entry name" value="ECF_ATPase_2"/>
    <property type="match status" value="1"/>
</dbReference>
<dbReference type="Proteomes" id="UP000831181">
    <property type="component" value="Chromosome"/>
</dbReference>
<sequence length="293" mass="32303">MDSTISFEKVNYLYQPNTPFESRALFDIDFNVAHKDFIALVGHTGSGKSTLIQQINGLLIPTSGSVMINDIILNLKTAVKQIDGVKKIVGMVFQQPENQLFEETVEKDIVFGPRNFGVPEAELHQLAIDSLKMVGLSEKLLKRSPFELSGGQMRRVAIAGILAIHPQILVLDEPTAGLDPVGQADIMNLVEKLRTKYGTTVVLVTHQMELVAEFANRVIVLSHGKLKFNGTPRELFNAPGLLTKMNLAVPQTISFVDRLTSAGIKLDSFPLTPDELTMALMDKINFKMSGENE</sequence>
<dbReference type="PANTHER" id="PTHR43553:SF27">
    <property type="entry name" value="ENERGY-COUPLING FACTOR TRANSPORTER ATP-BINDING PROTEIN ECFA2"/>
    <property type="match status" value="1"/>
</dbReference>
<dbReference type="InterPro" id="IPR003439">
    <property type="entry name" value="ABC_transporter-like_ATP-bd"/>
</dbReference>
<protein>
    <recommendedName>
        <fullName evidence="8">Energy-coupling factor transporter ATP-binding protein EcfA2</fullName>
        <ecNumber evidence="8">7.-.-.-</ecNumber>
    </recommendedName>
</protein>
<keyword evidence="4 8" id="KW-0547">Nucleotide-binding</keyword>
<dbReference type="EMBL" id="CP093361">
    <property type="protein sequence ID" value="UQS86375.1"/>
    <property type="molecule type" value="Genomic_DNA"/>
</dbReference>
<evidence type="ECO:0000256" key="1">
    <source>
        <dbReference type="ARBA" id="ARBA00004202"/>
    </source>
</evidence>
<dbReference type="GO" id="GO:0043190">
    <property type="term" value="C:ATP-binding cassette (ABC) transporter complex"/>
    <property type="evidence" value="ECO:0007669"/>
    <property type="project" value="TreeGrafter"/>
</dbReference>